<gene>
    <name evidence="1" type="ORF">WJX73_008546</name>
</gene>
<evidence type="ECO:0000313" key="1">
    <source>
        <dbReference type="EMBL" id="KAK9789564.1"/>
    </source>
</evidence>
<sequence>MGVNPACYFANYYLFMYELDFMRRLQLQKEHNATALQAWFAFRYCGRMIDDLQTISTQPLEFIQQFFYTNQEVNGVRGIYPPNSISLKLCNPGAGFKADFLDITIRPALSTRGPLTTDLYDKRREEGFRQRLVPIKYPAMDTLLSPASKFGVFAGQFIRFCRIIESTANFIVEVANLILVLTRLGHNQQALLTKCRKMILAQDWLLCMGQQRSQDTALNTLFGQIRYRVKNNHLTCDA</sequence>
<accession>A0AAW1NKN5</accession>
<evidence type="ECO:0000313" key="2">
    <source>
        <dbReference type="Proteomes" id="UP001465755"/>
    </source>
</evidence>
<name>A0AAW1NKN5_9CHLO</name>
<proteinExistence type="predicted"/>
<organism evidence="1 2">
    <name type="scientific">Symbiochloris irregularis</name>
    <dbReference type="NCBI Taxonomy" id="706552"/>
    <lineage>
        <taxon>Eukaryota</taxon>
        <taxon>Viridiplantae</taxon>
        <taxon>Chlorophyta</taxon>
        <taxon>core chlorophytes</taxon>
        <taxon>Trebouxiophyceae</taxon>
        <taxon>Trebouxiales</taxon>
        <taxon>Trebouxiaceae</taxon>
        <taxon>Symbiochloris</taxon>
    </lineage>
</organism>
<dbReference type="AlphaFoldDB" id="A0AAW1NKN5"/>
<dbReference type="Proteomes" id="UP001465755">
    <property type="component" value="Unassembled WGS sequence"/>
</dbReference>
<reference evidence="1 2" key="1">
    <citation type="journal article" date="2024" name="Nat. Commun.">
        <title>Phylogenomics reveals the evolutionary origins of lichenization in chlorophyte algae.</title>
        <authorList>
            <person name="Puginier C."/>
            <person name="Libourel C."/>
            <person name="Otte J."/>
            <person name="Skaloud P."/>
            <person name="Haon M."/>
            <person name="Grisel S."/>
            <person name="Petersen M."/>
            <person name="Berrin J.G."/>
            <person name="Delaux P.M."/>
            <person name="Dal Grande F."/>
            <person name="Keller J."/>
        </authorList>
    </citation>
    <scope>NUCLEOTIDE SEQUENCE [LARGE SCALE GENOMIC DNA]</scope>
    <source>
        <strain evidence="1 2">SAG 2036</strain>
    </source>
</reference>
<keyword evidence="2" id="KW-1185">Reference proteome</keyword>
<comment type="caution">
    <text evidence="1">The sequence shown here is derived from an EMBL/GenBank/DDBJ whole genome shotgun (WGS) entry which is preliminary data.</text>
</comment>
<dbReference type="EMBL" id="JALJOQ010000206">
    <property type="protein sequence ID" value="KAK9789564.1"/>
    <property type="molecule type" value="Genomic_DNA"/>
</dbReference>
<protein>
    <submittedName>
        <fullName evidence="1">Uncharacterized protein</fullName>
    </submittedName>
</protein>